<dbReference type="KEGG" id="dmm:dnm_085040"/>
<accession>A0A975BWC7</accession>
<dbReference type="AlphaFoldDB" id="A0A975BWC7"/>
<name>A0A975BWC7_9BACT</name>
<dbReference type="EMBL" id="CP061800">
    <property type="protein sequence ID" value="QTA92424.1"/>
    <property type="molecule type" value="Genomic_DNA"/>
</dbReference>
<evidence type="ECO:0000313" key="1">
    <source>
        <dbReference type="EMBL" id="QTA92424.1"/>
    </source>
</evidence>
<evidence type="ECO:0000313" key="2">
    <source>
        <dbReference type="Proteomes" id="UP000663722"/>
    </source>
</evidence>
<proteinExistence type="predicted"/>
<keyword evidence="2" id="KW-1185">Reference proteome</keyword>
<sequence>MIVRLQVSDSGIIFAGRDLKPRPAMSGNAAMSKSCPAKGKRACLNSPVGTAYL</sequence>
<protein>
    <submittedName>
        <fullName evidence="1">Uncharacterized protein</fullName>
    </submittedName>
</protein>
<dbReference type="Proteomes" id="UP000663722">
    <property type="component" value="Chromosome"/>
</dbReference>
<gene>
    <name evidence="1" type="ORF">dnm_085040</name>
</gene>
<reference evidence="1" key="1">
    <citation type="journal article" date="2021" name="Microb. Physiol.">
        <title>Proteogenomic Insights into the Physiology of Marine, Sulfate-Reducing, Filamentous Desulfonema limicola and Desulfonema magnum.</title>
        <authorList>
            <person name="Schnaars V."/>
            <person name="Wohlbrand L."/>
            <person name="Scheve S."/>
            <person name="Hinrichs C."/>
            <person name="Reinhardt R."/>
            <person name="Rabus R."/>
        </authorList>
    </citation>
    <scope>NUCLEOTIDE SEQUENCE</scope>
    <source>
        <strain evidence="1">4be13</strain>
    </source>
</reference>
<organism evidence="1 2">
    <name type="scientific">Desulfonema magnum</name>
    <dbReference type="NCBI Taxonomy" id="45655"/>
    <lineage>
        <taxon>Bacteria</taxon>
        <taxon>Pseudomonadati</taxon>
        <taxon>Thermodesulfobacteriota</taxon>
        <taxon>Desulfobacteria</taxon>
        <taxon>Desulfobacterales</taxon>
        <taxon>Desulfococcaceae</taxon>
        <taxon>Desulfonema</taxon>
    </lineage>
</organism>